<dbReference type="InterPro" id="IPR052189">
    <property type="entry name" value="L-asp_N-monooxygenase_NS-form"/>
</dbReference>
<sequence>MAVIGGGASGTLTAIHLMASRSHALQVTVHDASGELGKGLAYGTSDRRHLLNVRSRHMSAFPDIPSDLVEWAKRTGRQPDAQAFLPRRDYAVYLRETLDRLRDERLTFRAERVCDVRVVDGGFEVLAQGGRTTRASSVVLAHGNQRPAPLTVDGTELPQAPWHLADPWDVDRLAALPEDAVVVLVGTGLTAVDAVITLLDDAPARRVVMVSRHGLLPEAHIEQNSTAWLSPVPEGPVTADQLATLLRDQIAAAARQGVDWRAVVDGLRAPTPSLWQRLDHDERRRFLATYGRAWEIRRHRMAPGVAARLDRYREEGRLAVVGGGLQSVADRDDRAEVVVPGLAAPVVADAVVNCTGPMSDVSRSTDPLLSALVSRGLLTPDPLRLGIACTPHGEVLDATGAVVPGLYVVGPPRKGVLWETTAVPEIRNQAAALAQSLPQRIRALTPA</sequence>
<proteinExistence type="predicted"/>
<organism evidence="2 3">
    <name type="scientific">Nocardioides flavescens</name>
    <dbReference type="NCBI Taxonomy" id="2691959"/>
    <lineage>
        <taxon>Bacteria</taxon>
        <taxon>Bacillati</taxon>
        <taxon>Actinomycetota</taxon>
        <taxon>Actinomycetes</taxon>
        <taxon>Propionibacteriales</taxon>
        <taxon>Nocardioidaceae</taxon>
        <taxon>Nocardioides</taxon>
    </lineage>
</organism>
<name>A0A6L7ETS4_9ACTN</name>
<dbReference type="GO" id="GO:0004497">
    <property type="term" value="F:monooxygenase activity"/>
    <property type="evidence" value="ECO:0007669"/>
    <property type="project" value="UniProtKB-KW"/>
</dbReference>
<dbReference type="PANTHER" id="PTHR40254">
    <property type="entry name" value="BLR0577 PROTEIN"/>
    <property type="match status" value="1"/>
</dbReference>
<dbReference type="Gene3D" id="3.50.50.60">
    <property type="entry name" value="FAD/NAD(P)-binding domain"/>
    <property type="match status" value="1"/>
</dbReference>
<evidence type="ECO:0000259" key="1">
    <source>
        <dbReference type="Pfam" id="PF13454"/>
    </source>
</evidence>
<keyword evidence="2" id="KW-0560">Oxidoreductase</keyword>
<dbReference type="PANTHER" id="PTHR40254:SF1">
    <property type="entry name" value="BLR0577 PROTEIN"/>
    <property type="match status" value="1"/>
</dbReference>
<evidence type="ECO:0000313" key="3">
    <source>
        <dbReference type="Proteomes" id="UP000473325"/>
    </source>
</evidence>
<accession>A0A6L7ETS4</accession>
<dbReference type="InterPro" id="IPR036188">
    <property type="entry name" value="FAD/NAD-bd_sf"/>
</dbReference>
<dbReference type="InterPro" id="IPR038732">
    <property type="entry name" value="HpyO/CreE_NAD-binding"/>
</dbReference>
<evidence type="ECO:0000313" key="2">
    <source>
        <dbReference type="EMBL" id="MXG90110.1"/>
    </source>
</evidence>
<comment type="caution">
    <text evidence="2">The sequence shown here is derived from an EMBL/GenBank/DDBJ whole genome shotgun (WGS) entry which is preliminary data.</text>
</comment>
<gene>
    <name evidence="2" type="ORF">GRQ65_11150</name>
</gene>
<dbReference type="Pfam" id="PF13454">
    <property type="entry name" value="NAD_binding_9"/>
    <property type="match status" value="1"/>
</dbReference>
<dbReference type="EMBL" id="WUEK01000006">
    <property type="protein sequence ID" value="MXG90110.1"/>
    <property type="molecule type" value="Genomic_DNA"/>
</dbReference>
<keyword evidence="3" id="KW-1185">Reference proteome</keyword>
<dbReference type="SUPFAM" id="SSF51905">
    <property type="entry name" value="FAD/NAD(P)-binding domain"/>
    <property type="match status" value="2"/>
</dbReference>
<keyword evidence="2" id="KW-0503">Monooxygenase</keyword>
<protein>
    <submittedName>
        <fullName evidence="2">SidA/IucD/PvdA family monooxygenase</fullName>
    </submittedName>
</protein>
<dbReference type="Proteomes" id="UP000473325">
    <property type="component" value="Unassembled WGS sequence"/>
</dbReference>
<feature type="domain" description="FAD-dependent urate hydroxylase HpyO/Asp monooxygenase CreE-like FAD/NAD(P)-binding" evidence="1">
    <location>
        <begin position="2"/>
        <end position="145"/>
    </location>
</feature>
<reference evidence="2 3" key="1">
    <citation type="submission" date="2019-12" db="EMBL/GenBank/DDBJ databases">
        <authorList>
            <person name="Kun Z."/>
        </authorList>
    </citation>
    <scope>NUCLEOTIDE SEQUENCE [LARGE SCALE GENOMIC DNA]</scope>
    <source>
        <strain evidence="2 3">YIM 123512</strain>
    </source>
</reference>
<dbReference type="AlphaFoldDB" id="A0A6L7ETS4"/>